<evidence type="ECO:0000313" key="2">
    <source>
        <dbReference type="EMBL" id="KAJ7369647.1"/>
    </source>
</evidence>
<sequence length="198" mass="22661">MQVTPYTMRTPRKSSSSRTNQNEAWGQIGLEHQGMMSPSAPPEEEVTSLQKDNFVVKECVMDHDSTCVNVLLEKFPEAEVVYCGNHTVKTFHTGLANVKKTPCQVLKERSSFDFHYPMDQDFFDENKKEDNDKFGDEDLQAESDDPLNTQVHPLETNAGDKDEEYLNGLHETCTIFLRLLGDWMQPLTHQRRDKTACS</sequence>
<proteinExistence type="predicted"/>
<dbReference type="AlphaFoldDB" id="A0A9W9YUD3"/>
<name>A0A9W9YUD3_9CNID</name>
<organism evidence="2 3">
    <name type="scientific">Desmophyllum pertusum</name>
    <dbReference type="NCBI Taxonomy" id="174260"/>
    <lineage>
        <taxon>Eukaryota</taxon>
        <taxon>Metazoa</taxon>
        <taxon>Cnidaria</taxon>
        <taxon>Anthozoa</taxon>
        <taxon>Hexacorallia</taxon>
        <taxon>Scleractinia</taxon>
        <taxon>Caryophylliina</taxon>
        <taxon>Caryophylliidae</taxon>
        <taxon>Desmophyllum</taxon>
    </lineage>
</organism>
<dbReference type="EMBL" id="MU826895">
    <property type="protein sequence ID" value="KAJ7369647.1"/>
    <property type="molecule type" value="Genomic_DNA"/>
</dbReference>
<comment type="caution">
    <text evidence="2">The sequence shown here is derived from an EMBL/GenBank/DDBJ whole genome shotgun (WGS) entry which is preliminary data.</text>
</comment>
<gene>
    <name evidence="2" type="ORF">OS493_037330</name>
</gene>
<reference evidence="2" key="1">
    <citation type="submission" date="2023-01" db="EMBL/GenBank/DDBJ databases">
        <title>Genome assembly of the deep-sea coral Lophelia pertusa.</title>
        <authorList>
            <person name="Herrera S."/>
            <person name="Cordes E."/>
        </authorList>
    </citation>
    <scope>NUCLEOTIDE SEQUENCE</scope>
    <source>
        <strain evidence="2">USNM1676648</strain>
        <tissue evidence="2">Polyp</tissue>
    </source>
</reference>
<keyword evidence="3" id="KW-1185">Reference proteome</keyword>
<dbReference type="Proteomes" id="UP001163046">
    <property type="component" value="Unassembled WGS sequence"/>
</dbReference>
<accession>A0A9W9YUD3</accession>
<evidence type="ECO:0000256" key="1">
    <source>
        <dbReference type="SAM" id="MobiDB-lite"/>
    </source>
</evidence>
<protein>
    <submittedName>
        <fullName evidence="2">Uncharacterized protein</fullName>
    </submittedName>
</protein>
<feature type="region of interest" description="Disordered" evidence="1">
    <location>
        <begin position="125"/>
        <end position="162"/>
    </location>
</feature>
<feature type="region of interest" description="Disordered" evidence="1">
    <location>
        <begin position="1"/>
        <end position="21"/>
    </location>
</feature>
<feature type="compositionally biased region" description="Basic and acidic residues" evidence="1">
    <location>
        <begin position="125"/>
        <end position="136"/>
    </location>
</feature>
<evidence type="ECO:0000313" key="3">
    <source>
        <dbReference type="Proteomes" id="UP001163046"/>
    </source>
</evidence>